<sequence length="328" mass="38176">MELEDCRPQYMPRNSQYNLLNNRDFVNESSISADLLMHQSLVEAPGGWIYRSYVRHKINILRFLHAVGYIIEVICYFISESRTKFREKVHNDTFALDPLFVSICWGIIIILGGVFLFCIFRNDIFAITMLAEQLRYIQLPFYILISLYLMSKQFFADNDAYVINDCCLVTLMILCFYLYFKVKYKDDGRYTVSWSSYFGVHGMLSILSAWILVELFHNAILTAYTLEDKHNFNILGWKSEYWTITLMSIEFGFAVLMLSTLKDVFFAFTMGYNFFGIYSLQARRICSEGCSASVKTTALALGIVIYCFTFLTALLYSKQVCFSIRKGF</sequence>
<feature type="transmembrane region" description="Helical" evidence="1">
    <location>
        <begin position="161"/>
        <end position="180"/>
    </location>
</feature>
<accession>A0A1R2AQZ1</accession>
<organism evidence="2 3">
    <name type="scientific">Stentor coeruleus</name>
    <dbReference type="NCBI Taxonomy" id="5963"/>
    <lineage>
        <taxon>Eukaryota</taxon>
        <taxon>Sar</taxon>
        <taxon>Alveolata</taxon>
        <taxon>Ciliophora</taxon>
        <taxon>Postciliodesmatophora</taxon>
        <taxon>Heterotrichea</taxon>
        <taxon>Heterotrichida</taxon>
        <taxon>Stentoridae</taxon>
        <taxon>Stentor</taxon>
    </lineage>
</organism>
<keyword evidence="1" id="KW-1133">Transmembrane helix</keyword>
<feature type="transmembrane region" description="Helical" evidence="1">
    <location>
        <begin position="192"/>
        <end position="213"/>
    </location>
</feature>
<feature type="transmembrane region" description="Helical" evidence="1">
    <location>
        <begin position="60"/>
        <end position="79"/>
    </location>
</feature>
<gene>
    <name evidence="2" type="ORF">SteCoe_36030</name>
</gene>
<feature type="transmembrane region" description="Helical" evidence="1">
    <location>
        <begin position="297"/>
        <end position="316"/>
    </location>
</feature>
<reference evidence="2 3" key="1">
    <citation type="submission" date="2016-11" db="EMBL/GenBank/DDBJ databases">
        <title>The macronuclear genome of Stentor coeruleus: a giant cell with tiny introns.</title>
        <authorList>
            <person name="Slabodnick M."/>
            <person name="Ruby J.G."/>
            <person name="Reiff S.B."/>
            <person name="Swart E.C."/>
            <person name="Gosai S."/>
            <person name="Prabakaran S."/>
            <person name="Witkowska E."/>
            <person name="Larue G.E."/>
            <person name="Fisher S."/>
            <person name="Freeman R.M."/>
            <person name="Gunawardena J."/>
            <person name="Chu W."/>
            <person name="Stover N.A."/>
            <person name="Gregory B.D."/>
            <person name="Nowacki M."/>
            <person name="Derisi J."/>
            <person name="Roy S.W."/>
            <person name="Marshall W.F."/>
            <person name="Sood P."/>
        </authorList>
    </citation>
    <scope>NUCLEOTIDE SEQUENCE [LARGE SCALE GENOMIC DNA]</scope>
    <source>
        <strain evidence="2">WM001</strain>
    </source>
</reference>
<keyword evidence="1" id="KW-0812">Transmembrane</keyword>
<dbReference type="AlphaFoldDB" id="A0A1R2AQZ1"/>
<feature type="transmembrane region" description="Helical" evidence="1">
    <location>
        <begin position="241"/>
        <end position="258"/>
    </location>
</feature>
<keyword evidence="1" id="KW-0472">Membrane</keyword>
<proteinExistence type="predicted"/>
<dbReference type="Proteomes" id="UP000187209">
    <property type="component" value="Unassembled WGS sequence"/>
</dbReference>
<evidence type="ECO:0000256" key="1">
    <source>
        <dbReference type="SAM" id="Phobius"/>
    </source>
</evidence>
<comment type="caution">
    <text evidence="2">The sequence shown here is derived from an EMBL/GenBank/DDBJ whole genome shotgun (WGS) entry which is preliminary data.</text>
</comment>
<evidence type="ECO:0000313" key="2">
    <source>
        <dbReference type="EMBL" id="OMJ66953.1"/>
    </source>
</evidence>
<evidence type="ECO:0000313" key="3">
    <source>
        <dbReference type="Proteomes" id="UP000187209"/>
    </source>
</evidence>
<protein>
    <submittedName>
        <fullName evidence="2">Uncharacterized protein</fullName>
    </submittedName>
</protein>
<dbReference type="OrthoDB" id="321245at2759"/>
<feature type="transmembrane region" description="Helical" evidence="1">
    <location>
        <begin position="265"/>
        <end position="285"/>
    </location>
</feature>
<feature type="transmembrane region" description="Helical" evidence="1">
    <location>
        <begin position="99"/>
        <end position="119"/>
    </location>
</feature>
<name>A0A1R2AQZ1_9CILI</name>
<keyword evidence="3" id="KW-1185">Reference proteome</keyword>
<dbReference type="EMBL" id="MPUH01001595">
    <property type="protein sequence ID" value="OMJ66953.1"/>
    <property type="molecule type" value="Genomic_DNA"/>
</dbReference>
<feature type="transmembrane region" description="Helical" evidence="1">
    <location>
        <begin position="139"/>
        <end position="155"/>
    </location>
</feature>